<feature type="region of interest" description="Disordered" evidence="1">
    <location>
        <begin position="67"/>
        <end position="90"/>
    </location>
</feature>
<reference evidence="3" key="1">
    <citation type="submission" date="2016-10" db="EMBL/GenBank/DDBJ databases">
        <authorList>
            <person name="Varghese N."/>
            <person name="Submissions S."/>
        </authorList>
    </citation>
    <scope>NUCLEOTIDE SEQUENCE [LARGE SCALE GENOMIC DNA]</scope>
    <source>
        <strain evidence="3">IBRC-M 10403</strain>
    </source>
</reference>
<protein>
    <recommendedName>
        <fullName evidence="4">Alpha/beta hydrolase family protein</fullName>
    </recommendedName>
</protein>
<gene>
    <name evidence="2" type="ORF">SAMN05216174_101513</name>
</gene>
<evidence type="ECO:0000313" key="3">
    <source>
        <dbReference type="Proteomes" id="UP000199501"/>
    </source>
</evidence>
<organism evidence="2 3">
    <name type="scientific">Actinokineospora iranica</name>
    <dbReference type="NCBI Taxonomy" id="1271860"/>
    <lineage>
        <taxon>Bacteria</taxon>
        <taxon>Bacillati</taxon>
        <taxon>Actinomycetota</taxon>
        <taxon>Actinomycetes</taxon>
        <taxon>Pseudonocardiales</taxon>
        <taxon>Pseudonocardiaceae</taxon>
        <taxon>Actinokineospora</taxon>
    </lineage>
</organism>
<accession>A0A1G6JQA9</accession>
<dbReference type="AlphaFoldDB" id="A0A1G6JQA9"/>
<keyword evidence="3" id="KW-1185">Reference proteome</keyword>
<name>A0A1G6JQA9_9PSEU</name>
<evidence type="ECO:0000313" key="2">
    <source>
        <dbReference type="EMBL" id="SDC20930.1"/>
    </source>
</evidence>
<evidence type="ECO:0000256" key="1">
    <source>
        <dbReference type="SAM" id="MobiDB-lite"/>
    </source>
</evidence>
<dbReference type="EMBL" id="FMZZ01000001">
    <property type="protein sequence ID" value="SDC20930.1"/>
    <property type="molecule type" value="Genomic_DNA"/>
</dbReference>
<dbReference type="Gene3D" id="3.40.50.1820">
    <property type="entry name" value="alpha/beta hydrolase"/>
    <property type="match status" value="1"/>
</dbReference>
<dbReference type="SUPFAM" id="SSF53474">
    <property type="entry name" value="alpha/beta-Hydrolases"/>
    <property type="match status" value="1"/>
</dbReference>
<evidence type="ECO:0008006" key="4">
    <source>
        <dbReference type="Google" id="ProtNLM"/>
    </source>
</evidence>
<dbReference type="STRING" id="1271860.SAMN05216174_101513"/>
<sequence length="90" mass="9677">MTEQITDVGPGIALCWERIGDPGADPLLLVAGLGQRLHAWPTGFRAGLADRGYQVIRFDNRDVGRSTHAAFPPPWPAATWPGAGRRGNTT</sequence>
<proteinExistence type="predicted"/>
<dbReference type="Proteomes" id="UP000199501">
    <property type="component" value="Unassembled WGS sequence"/>
</dbReference>
<dbReference type="RefSeq" id="WP_228771290.1">
    <property type="nucleotide sequence ID" value="NZ_FMZZ01000001.1"/>
</dbReference>
<dbReference type="InterPro" id="IPR029058">
    <property type="entry name" value="AB_hydrolase_fold"/>
</dbReference>